<comment type="caution">
    <text evidence="12">Lacks conserved residue(s) required for the propagation of feature annotation.</text>
</comment>
<evidence type="ECO:0000256" key="1">
    <source>
        <dbReference type="ARBA" id="ARBA00003294"/>
    </source>
</evidence>
<dbReference type="EMBL" id="CP033433">
    <property type="protein sequence ID" value="AYQ73003.1"/>
    <property type="molecule type" value="Genomic_DNA"/>
</dbReference>
<proteinExistence type="inferred from homology"/>
<dbReference type="InterPro" id="IPR005263">
    <property type="entry name" value="DapA"/>
</dbReference>
<keyword evidence="10 12" id="KW-0704">Schiff base</keyword>
<feature type="site" description="Part of a proton relay during catalysis" evidence="12">
    <location>
        <position position="49"/>
    </location>
</feature>
<comment type="pathway">
    <text evidence="2 12">Amino-acid biosynthesis; L-lysine biosynthesis via DAP pathway; (S)-tetrahydrodipicolinate from L-aspartate: step 3/4.</text>
</comment>
<dbReference type="PRINTS" id="PR00146">
    <property type="entry name" value="DHPICSNTHASE"/>
</dbReference>
<comment type="function">
    <text evidence="1 12">Catalyzes the condensation of (S)-aspartate-beta-semialdehyde [(S)-ASA] and pyruvate to 4-hydroxy-tetrahydrodipicolinate (HTPA).</text>
</comment>
<gene>
    <name evidence="12 16" type="primary">dapA</name>
    <name evidence="16" type="ORF">EAV92_10760</name>
</gene>
<dbReference type="EC" id="4.3.3.7" evidence="4 12"/>
<dbReference type="Gene3D" id="3.20.20.70">
    <property type="entry name" value="Aldolase class I"/>
    <property type="match status" value="1"/>
</dbReference>
<dbReference type="InterPro" id="IPR013785">
    <property type="entry name" value="Aldolase_TIM"/>
</dbReference>
<evidence type="ECO:0000256" key="15">
    <source>
        <dbReference type="PIRSR" id="PIRSR001365-2"/>
    </source>
</evidence>
<protein>
    <recommendedName>
        <fullName evidence="4 12">4-hydroxy-tetrahydrodipicolinate synthase</fullName>
        <shortName evidence="12">HTPA synthase</shortName>
        <ecNumber evidence="4 12">4.3.3.7</ecNumber>
    </recommendedName>
</protein>
<comment type="caution">
    <text evidence="12">Was originally thought to be a dihydrodipicolinate synthase (DHDPS), catalyzing the condensation of (S)-aspartate-beta-semialdehyde [(S)-ASA] and pyruvate to dihydrodipicolinate (DHDP). However, it was shown in E.coli that the product of the enzymatic reaction is not dihydrodipicolinate but in fact (4S)-4-hydroxy-2,3,4,5-tetrahydro-(2S)-dipicolinic acid (HTPA), and that the consecutive dehydration reaction leading to DHDP is not spontaneous but catalyzed by DapB.</text>
</comment>
<dbReference type="PANTHER" id="PTHR12128:SF66">
    <property type="entry name" value="4-HYDROXY-2-OXOGLUTARATE ALDOLASE, MITOCHONDRIAL"/>
    <property type="match status" value="1"/>
</dbReference>
<dbReference type="UniPathway" id="UPA00034">
    <property type="reaction ID" value="UER00017"/>
</dbReference>
<dbReference type="PROSITE" id="PS00665">
    <property type="entry name" value="DHDPS_1"/>
    <property type="match status" value="1"/>
</dbReference>
<dbReference type="Pfam" id="PF00701">
    <property type="entry name" value="DHDPS"/>
    <property type="match status" value="1"/>
</dbReference>
<dbReference type="SMART" id="SM01130">
    <property type="entry name" value="DHDPS"/>
    <property type="match status" value="1"/>
</dbReference>
<keyword evidence="9 12" id="KW-0456">Lyase</keyword>
<dbReference type="CDD" id="cd00950">
    <property type="entry name" value="DHDPS"/>
    <property type="match status" value="1"/>
</dbReference>
<organism evidence="16 17">
    <name type="scientific">Cohnella candidum</name>
    <dbReference type="NCBI Taxonomy" id="2674991"/>
    <lineage>
        <taxon>Bacteria</taxon>
        <taxon>Bacillati</taxon>
        <taxon>Bacillota</taxon>
        <taxon>Bacilli</taxon>
        <taxon>Bacillales</taxon>
        <taxon>Paenibacillaceae</taxon>
        <taxon>Cohnella</taxon>
    </lineage>
</organism>
<dbReference type="PANTHER" id="PTHR12128">
    <property type="entry name" value="DIHYDRODIPICOLINATE SYNTHASE"/>
    <property type="match status" value="1"/>
</dbReference>
<keyword evidence="7 12" id="KW-0220">Diaminopimelate biosynthesis</keyword>
<dbReference type="Proteomes" id="UP000269097">
    <property type="component" value="Chromosome"/>
</dbReference>
<feature type="active site" description="Proton donor/acceptor" evidence="12 14">
    <location>
        <position position="140"/>
    </location>
</feature>
<dbReference type="InterPro" id="IPR002220">
    <property type="entry name" value="DapA-like"/>
</dbReference>
<evidence type="ECO:0000256" key="12">
    <source>
        <dbReference type="HAMAP-Rule" id="MF_00418"/>
    </source>
</evidence>
<evidence type="ECO:0000256" key="4">
    <source>
        <dbReference type="ARBA" id="ARBA00012086"/>
    </source>
</evidence>
<comment type="subunit">
    <text evidence="12">Homotetramer; dimer of dimers.</text>
</comment>
<name>A0A3G3JXV0_9BACL</name>
<dbReference type="NCBIfam" id="TIGR00674">
    <property type="entry name" value="dapA"/>
    <property type="match status" value="1"/>
</dbReference>
<keyword evidence="17" id="KW-1185">Reference proteome</keyword>
<evidence type="ECO:0000256" key="5">
    <source>
        <dbReference type="ARBA" id="ARBA00022490"/>
    </source>
</evidence>
<dbReference type="GO" id="GO:0019877">
    <property type="term" value="P:diaminopimelate biosynthetic process"/>
    <property type="evidence" value="ECO:0007669"/>
    <property type="project" value="UniProtKB-UniRule"/>
</dbReference>
<evidence type="ECO:0000256" key="7">
    <source>
        <dbReference type="ARBA" id="ARBA00022915"/>
    </source>
</evidence>
<dbReference type="GO" id="GO:0009089">
    <property type="term" value="P:lysine biosynthetic process via diaminopimelate"/>
    <property type="evidence" value="ECO:0007669"/>
    <property type="project" value="UniProtKB-UniRule"/>
</dbReference>
<feature type="binding site" evidence="12 15">
    <location>
        <position position="50"/>
    </location>
    <ligand>
        <name>pyruvate</name>
        <dbReference type="ChEBI" id="CHEBI:15361"/>
    </ligand>
</feature>
<evidence type="ECO:0000256" key="8">
    <source>
        <dbReference type="ARBA" id="ARBA00023154"/>
    </source>
</evidence>
<evidence type="ECO:0000313" key="17">
    <source>
        <dbReference type="Proteomes" id="UP000269097"/>
    </source>
</evidence>
<evidence type="ECO:0000256" key="11">
    <source>
        <dbReference type="ARBA" id="ARBA00047836"/>
    </source>
</evidence>
<dbReference type="PIRSF" id="PIRSF001365">
    <property type="entry name" value="DHDPS"/>
    <property type="match status" value="1"/>
</dbReference>
<dbReference type="KEGG" id="coh:EAV92_10760"/>
<dbReference type="SUPFAM" id="SSF51569">
    <property type="entry name" value="Aldolase"/>
    <property type="match status" value="1"/>
</dbReference>
<reference evidence="16 17" key="1">
    <citation type="submission" date="2018-10" db="EMBL/GenBank/DDBJ databases">
        <title>Genome Sequence of Cohnella sp.</title>
        <authorList>
            <person name="Srinivasan S."/>
            <person name="Kim M.K."/>
        </authorList>
    </citation>
    <scope>NUCLEOTIDE SEQUENCE [LARGE SCALE GENOMIC DNA]</scope>
    <source>
        <strain evidence="16 17">18JY8-7</strain>
    </source>
</reference>
<evidence type="ECO:0000256" key="2">
    <source>
        <dbReference type="ARBA" id="ARBA00005120"/>
    </source>
</evidence>
<evidence type="ECO:0000256" key="14">
    <source>
        <dbReference type="PIRSR" id="PIRSR001365-1"/>
    </source>
</evidence>
<comment type="catalytic activity">
    <reaction evidence="11 12">
        <text>L-aspartate 4-semialdehyde + pyruvate = (2S,4S)-4-hydroxy-2,3,4,5-tetrahydrodipicolinate + H2O + H(+)</text>
        <dbReference type="Rhea" id="RHEA:34171"/>
        <dbReference type="ChEBI" id="CHEBI:15361"/>
        <dbReference type="ChEBI" id="CHEBI:15377"/>
        <dbReference type="ChEBI" id="CHEBI:15378"/>
        <dbReference type="ChEBI" id="CHEBI:67139"/>
        <dbReference type="ChEBI" id="CHEBI:537519"/>
        <dbReference type="EC" id="4.3.3.7"/>
    </reaction>
</comment>
<comment type="subcellular location">
    <subcellularLocation>
        <location evidence="12">Cytoplasm</location>
    </subcellularLocation>
</comment>
<accession>A0A3G3JXV0</accession>
<dbReference type="RefSeq" id="WP_123041085.1">
    <property type="nucleotide sequence ID" value="NZ_CP033433.1"/>
</dbReference>
<dbReference type="InterPro" id="IPR020624">
    <property type="entry name" value="Schiff_base-form_aldolases_CS"/>
</dbReference>
<comment type="similarity">
    <text evidence="3 12 13">Belongs to the DapA family.</text>
</comment>
<keyword evidence="8 12" id="KW-0457">Lysine biosynthesis</keyword>
<dbReference type="GO" id="GO:0008840">
    <property type="term" value="F:4-hydroxy-tetrahydrodipicolinate synthase activity"/>
    <property type="evidence" value="ECO:0007669"/>
    <property type="project" value="UniProtKB-UniRule"/>
</dbReference>
<keyword evidence="5 12" id="KW-0963">Cytoplasm</keyword>
<keyword evidence="6 12" id="KW-0028">Amino-acid biosynthesis</keyword>
<evidence type="ECO:0000256" key="6">
    <source>
        <dbReference type="ARBA" id="ARBA00022605"/>
    </source>
</evidence>
<feature type="active site" description="Schiff-base intermediate with substrate" evidence="12 14">
    <location>
        <position position="168"/>
    </location>
</feature>
<dbReference type="GO" id="GO:0005737">
    <property type="term" value="C:cytoplasm"/>
    <property type="evidence" value="ECO:0007669"/>
    <property type="project" value="UniProtKB-SubCell"/>
</dbReference>
<evidence type="ECO:0000256" key="10">
    <source>
        <dbReference type="ARBA" id="ARBA00023270"/>
    </source>
</evidence>
<evidence type="ECO:0000256" key="9">
    <source>
        <dbReference type="ARBA" id="ARBA00023239"/>
    </source>
</evidence>
<sequence length="291" mass="31487">MLQAQDLKGIYVPVVTPFTPDGELDLPAYERYLRELLRHPIQGIVLNGTTGESPTVEWAEVETLFQVSRTVIGSLGIRMPIIVGTGTNDTRTTVMRTKAAGEWGADAVLVVTPYYSRPPEAGVFQHFQAIAETGVPVVVYEVPERTGIRLSAEMMGQILELDGVIGLKDATGGFALLEALAGRTTKPILAGSDDTFTDMLRRGASGGLLASAHLRTETFLSVYRLAAEGLYDESEAVFHTLLPLIRLLFRESNPAPLKWALAQTGMLASGGVRLPLVPITEELQEELSAVL</sequence>
<evidence type="ECO:0000313" key="16">
    <source>
        <dbReference type="EMBL" id="AYQ73003.1"/>
    </source>
</evidence>
<dbReference type="HAMAP" id="MF_00418">
    <property type="entry name" value="DapA"/>
    <property type="match status" value="1"/>
</dbReference>
<evidence type="ECO:0000256" key="3">
    <source>
        <dbReference type="ARBA" id="ARBA00007592"/>
    </source>
</evidence>
<dbReference type="AlphaFoldDB" id="A0A3G3JXV0"/>
<evidence type="ECO:0000256" key="13">
    <source>
        <dbReference type="PIRNR" id="PIRNR001365"/>
    </source>
</evidence>
<feature type="site" description="Part of a proton relay during catalysis" evidence="12">
    <location>
        <position position="115"/>
    </location>
</feature>